<sequence>MYLYLIEILHNIDALNQAVFMILTCAAAGITIIYFVDDNARSLLRTHKKKIIALYIAFIISALIAVLVPTKDAMYKMLLAHYVTTDNIQLVNDAIKVNLQDYLNMLGETVKNLR</sequence>
<keyword evidence="1" id="KW-0472">Membrane</keyword>
<accession>A0A8S5NF07</accession>
<feature type="transmembrane region" description="Helical" evidence="1">
    <location>
        <begin position="51"/>
        <end position="68"/>
    </location>
</feature>
<evidence type="ECO:0000256" key="1">
    <source>
        <dbReference type="SAM" id="Phobius"/>
    </source>
</evidence>
<dbReference type="EMBL" id="BK015155">
    <property type="protein sequence ID" value="DAD93225.1"/>
    <property type="molecule type" value="Genomic_DNA"/>
</dbReference>
<organism evidence="2">
    <name type="scientific">Podoviridae sp. ctUSJ1</name>
    <dbReference type="NCBI Taxonomy" id="2826558"/>
    <lineage>
        <taxon>Viruses</taxon>
        <taxon>Duplodnaviria</taxon>
        <taxon>Heunggongvirae</taxon>
        <taxon>Uroviricota</taxon>
        <taxon>Caudoviricetes</taxon>
    </lineage>
</organism>
<protein>
    <submittedName>
        <fullName evidence="2">Uncharacterized protein</fullName>
    </submittedName>
</protein>
<proteinExistence type="predicted"/>
<keyword evidence="1" id="KW-1133">Transmembrane helix</keyword>
<reference evidence="2" key="1">
    <citation type="journal article" date="2021" name="Proc. Natl. Acad. Sci. U.S.A.">
        <title>A Catalog of Tens of Thousands of Viruses from Human Metagenomes Reveals Hidden Associations with Chronic Diseases.</title>
        <authorList>
            <person name="Tisza M.J."/>
            <person name="Buck C.B."/>
        </authorList>
    </citation>
    <scope>NUCLEOTIDE SEQUENCE</scope>
    <source>
        <strain evidence="2">CtUSJ1</strain>
    </source>
</reference>
<name>A0A8S5NF07_9CAUD</name>
<feature type="transmembrane region" description="Helical" evidence="1">
    <location>
        <begin position="12"/>
        <end position="36"/>
    </location>
</feature>
<keyword evidence="1" id="KW-0812">Transmembrane</keyword>
<evidence type="ECO:0000313" key="2">
    <source>
        <dbReference type="EMBL" id="DAD93225.1"/>
    </source>
</evidence>